<evidence type="ECO:0000313" key="2">
    <source>
        <dbReference type="Proteomes" id="UP000185895"/>
    </source>
</evidence>
<dbReference type="AlphaFoldDB" id="A0A1E7QZR5"/>
<name>A0A1E7QZR5_9GAMM</name>
<proteinExistence type="predicted"/>
<dbReference type="OrthoDB" id="9928771at2"/>
<accession>A0A1E7QZR5</accession>
<reference evidence="1 2" key="1">
    <citation type="submission" date="2016-09" db="EMBL/GenBank/DDBJ databases">
        <authorList>
            <person name="Capua I."/>
            <person name="De Benedictis P."/>
            <person name="Joannis T."/>
            <person name="Lombin L.H."/>
            <person name="Cattoli G."/>
        </authorList>
    </citation>
    <scope>NUCLEOTIDE SEQUENCE [LARGE SCALE GENOMIC DNA]</scope>
    <source>
        <strain evidence="1 2">ANC 4671</strain>
    </source>
</reference>
<gene>
    <name evidence="1" type="ORF">BJI46_14570</name>
</gene>
<comment type="caution">
    <text evidence="1">The sequence shown here is derived from an EMBL/GenBank/DDBJ whole genome shotgun (WGS) entry which is preliminary data.</text>
</comment>
<evidence type="ECO:0000313" key="1">
    <source>
        <dbReference type="EMBL" id="OEY92534.1"/>
    </source>
</evidence>
<keyword evidence="2" id="KW-1185">Reference proteome</keyword>
<dbReference type="STRING" id="1262585.BJI46_14570"/>
<organism evidence="1 2">
    <name type="scientific">Acinetobacter qingfengensis</name>
    <dbReference type="NCBI Taxonomy" id="1262585"/>
    <lineage>
        <taxon>Bacteria</taxon>
        <taxon>Pseudomonadati</taxon>
        <taxon>Pseudomonadota</taxon>
        <taxon>Gammaproteobacteria</taxon>
        <taxon>Moraxellales</taxon>
        <taxon>Moraxellaceae</taxon>
        <taxon>Acinetobacter</taxon>
    </lineage>
</organism>
<sequence length="116" mass="13008">MTQLPEHPIMTVTGIRKSEGGFTGENGLVNYSNTVVTVLQPFSEQELLQGAIGLKSTEYKIKGAQFFDDYRHLHDRLPAQAQMIFKLDVTRKVPSVQLVAMKFEEPVKAQTKNVSN</sequence>
<dbReference type="EMBL" id="MKKK01000062">
    <property type="protein sequence ID" value="OEY92534.1"/>
    <property type="molecule type" value="Genomic_DNA"/>
</dbReference>
<dbReference type="RefSeq" id="WP_070070765.1">
    <property type="nucleotide sequence ID" value="NZ_MKKK01000062.1"/>
</dbReference>
<dbReference type="Proteomes" id="UP000185895">
    <property type="component" value="Unassembled WGS sequence"/>
</dbReference>
<protein>
    <submittedName>
        <fullName evidence="1">Uncharacterized protein</fullName>
    </submittedName>
</protein>